<reference evidence="3" key="1">
    <citation type="submission" date="2016-11" db="UniProtKB">
        <authorList>
            <consortium name="WormBaseParasite"/>
        </authorList>
    </citation>
    <scope>IDENTIFICATION</scope>
</reference>
<keyword evidence="1" id="KW-0812">Transmembrane</keyword>
<protein>
    <submittedName>
        <fullName evidence="3">Progestin and adipoQ receptor family member 3</fullName>
    </submittedName>
</protein>
<dbReference type="Proteomes" id="UP000095287">
    <property type="component" value="Unplaced"/>
</dbReference>
<accession>A0A1I7ZIC2</accession>
<feature type="transmembrane region" description="Helical" evidence="1">
    <location>
        <begin position="101"/>
        <end position="120"/>
    </location>
</feature>
<feature type="transmembrane region" description="Helical" evidence="1">
    <location>
        <begin position="140"/>
        <end position="161"/>
    </location>
</feature>
<name>A0A1I7ZIC2_9BILA</name>
<dbReference type="AlphaFoldDB" id="A0A1I7ZIC2"/>
<dbReference type="WBParaSite" id="L893_g26715.t1">
    <property type="protein sequence ID" value="L893_g26715.t1"/>
    <property type="gene ID" value="L893_g26715"/>
</dbReference>
<keyword evidence="1" id="KW-1133">Transmembrane helix</keyword>
<feature type="transmembrane region" description="Helical" evidence="1">
    <location>
        <begin position="30"/>
        <end position="52"/>
    </location>
</feature>
<evidence type="ECO:0000313" key="3">
    <source>
        <dbReference type="WBParaSite" id="L893_g26715.t1"/>
    </source>
</evidence>
<keyword evidence="1" id="KW-0472">Membrane</keyword>
<sequence length="170" mass="20150">MAPRSRRQVVRVPNRWAEELKQKNDPEWYFFYWHIEILCHVLNLTNAGNLLYHYGLVFVNGAFSGDLFEELIYVYMAMFTIGFSVALYTHSPEKILRVLQFQSLIGCFWLITAVEAGYVAYTTGFTSISRKELTAFARRIAIVGYLFLTRPLYDWYADYLWEFPKTKRRK</sequence>
<evidence type="ECO:0000256" key="1">
    <source>
        <dbReference type="SAM" id="Phobius"/>
    </source>
</evidence>
<proteinExistence type="predicted"/>
<organism evidence="2 3">
    <name type="scientific">Steinernema glaseri</name>
    <dbReference type="NCBI Taxonomy" id="37863"/>
    <lineage>
        <taxon>Eukaryota</taxon>
        <taxon>Metazoa</taxon>
        <taxon>Ecdysozoa</taxon>
        <taxon>Nematoda</taxon>
        <taxon>Chromadorea</taxon>
        <taxon>Rhabditida</taxon>
        <taxon>Tylenchina</taxon>
        <taxon>Panagrolaimomorpha</taxon>
        <taxon>Strongyloidoidea</taxon>
        <taxon>Steinernematidae</taxon>
        <taxon>Steinernema</taxon>
    </lineage>
</organism>
<feature type="transmembrane region" description="Helical" evidence="1">
    <location>
        <begin position="72"/>
        <end position="89"/>
    </location>
</feature>
<evidence type="ECO:0000313" key="2">
    <source>
        <dbReference type="Proteomes" id="UP000095287"/>
    </source>
</evidence>
<keyword evidence="2" id="KW-1185">Reference proteome</keyword>